<reference evidence="1" key="1">
    <citation type="submission" date="2023-04" db="EMBL/GenBank/DDBJ databases">
        <title>Phytophthora fragariaefolia NBRC 109709.</title>
        <authorList>
            <person name="Ichikawa N."/>
            <person name="Sato H."/>
            <person name="Tonouchi N."/>
        </authorList>
    </citation>
    <scope>NUCLEOTIDE SEQUENCE</scope>
    <source>
        <strain evidence="1">NBRC 109709</strain>
    </source>
</reference>
<evidence type="ECO:0000313" key="2">
    <source>
        <dbReference type="Proteomes" id="UP001165121"/>
    </source>
</evidence>
<evidence type="ECO:0000313" key="1">
    <source>
        <dbReference type="EMBL" id="GMF18529.1"/>
    </source>
</evidence>
<accession>A0A9W6TQB9</accession>
<protein>
    <submittedName>
        <fullName evidence="1">Unnamed protein product</fullName>
    </submittedName>
</protein>
<organism evidence="1 2">
    <name type="scientific">Phytophthora fragariaefolia</name>
    <dbReference type="NCBI Taxonomy" id="1490495"/>
    <lineage>
        <taxon>Eukaryota</taxon>
        <taxon>Sar</taxon>
        <taxon>Stramenopiles</taxon>
        <taxon>Oomycota</taxon>
        <taxon>Peronosporomycetes</taxon>
        <taxon>Peronosporales</taxon>
        <taxon>Peronosporaceae</taxon>
        <taxon>Phytophthora</taxon>
    </lineage>
</organism>
<dbReference type="AlphaFoldDB" id="A0A9W6TQB9"/>
<dbReference type="OrthoDB" id="117395at2759"/>
<proteinExistence type="predicted"/>
<name>A0A9W6TQB9_9STRA</name>
<keyword evidence="2" id="KW-1185">Reference proteome</keyword>
<dbReference type="Proteomes" id="UP001165121">
    <property type="component" value="Unassembled WGS sequence"/>
</dbReference>
<sequence length="135" mass="14523">MEAFLSDLKAGEIEQICLLSSSDQSAVLANTVSDDVLSSRPKAPEPKSVREERFAAQASAALQDSNNPVYSLACEFEDIFPEKIPAEFPAERGVRHEIDLVPGSKAEFSKSTTSAYSSGKSLHGLDYAAVVTREA</sequence>
<dbReference type="EMBL" id="BSXT01000131">
    <property type="protein sequence ID" value="GMF18529.1"/>
    <property type="molecule type" value="Genomic_DNA"/>
</dbReference>
<gene>
    <name evidence="1" type="ORF">Pfra01_000166000</name>
</gene>
<comment type="caution">
    <text evidence="1">The sequence shown here is derived from an EMBL/GenBank/DDBJ whole genome shotgun (WGS) entry which is preliminary data.</text>
</comment>